<dbReference type="Gene3D" id="3.40.50.150">
    <property type="entry name" value="Vaccinia Virus protein VP39"/>
    <property type="match status" value="1"/>
</dbReference>
<evidence type="ECO:0000256" key="1">
    <source>
        <dbReference type="ARBA" id="ARBA00023115"/>
    </source>
</evidence>
<name>A0A3B0ZZ78_9ZZZZ</name>
<dbReference type="InterPro" id="IPR029063">
    <property type="entry name" value="SAM-dependent_MTases_sf"/>
</dbReference>
<dbReference type="GO" id="GO:0006596">
    <property type="term" value="P:polyamine biosynthetic process"/>
    <property type="evidence" value="ECO:0007669"/>
    <property type="project" value="UniProtKB-KW"/>
</dbReference>
<dbReference type="PANTHER" id="PTHR43317:SF1">
    <property type="entry name" value="THERMOSPERMINE SYNTHASE ACAULIS5"/>
    <property type="match status" value="1"/>
</dbReference>
<dbReference type="CDD" id="cd02440">
    <property type="entry name" value="AdoMet_MTases"/>
    <property type="match status" value="1"/>
</dbReference>
<dbReference type="PANTHER" id="PTHR43317">
    <property type="entry name" value="THERMOSPERMINE SYNTHASE ACAULIS5"/>
    <property type="match status" value="1"/>
</dbReference>
<proteinExistence type="predicted"/>
<reference evidence="2" key="1">
    <citation type="submission" date="2018-06" db="EMBL/GenBank/DDBJ databases">
        <authorList>
            <person name="Zhirakovskaya E."/>
        </authorList>
    </citation>
    <scope>NUCLEOTIDE SEQUENCE</scope>
</reference>
<dbReference type="AlphaFoldDB" id="A0A3B0ZZ78"/>
<accession>A0A3B0ZZ78</accession>
<gene>
    <name evidence="2" type="ORF">MNBD_GAMMA22-2687</name>
</gene>
<protein>
    <recommendedName>
        <fullName evidence="3">Spermidine synthase</fullName>
    </recommendedName>
</protein>
<dbReference type="Pfam" id="PF01564">
    <property type="entry name" value="Spermine_synth"/>
    <property type="match status" value="1"/>
</dbReference>
<evidence type="ECO:0000313" key="2">
    <source>
        <dbReference type="EMBL" id="VAW91269.1"/>
    </source>
</evidence>
<organism evidence="2">
    <name type="scientific">hydrothermal vent metagenome</name>
    <dbReference type="NCBI Taxonomy" id="652676"/>
    <lineage>
        <taxon>unclassified sequences</taxon>
        <taxon>metagenomes</taxon>
        <taxon>ecological metagenomes</taxon>
    </lineage>
</organism>
<sequence>MNNTIEAILSQDSTQTRILQLISTGNGKLTIEENGSYRWIRDNDTAYYSILDKSKPERLVLPYLQSMMAVLMFVCEIKSILVLGAGGGALLRYFNKYLPQSILVGIDNDHRIIEATNKYFLNQQWNSPLIKNTDAMSFILQASQEHYDLIFVDLFSYGAIPDFFSDVEFYQQCKQSLGSGVIAFNLIIESEADFKLIMSHLLQVFNKRCLCLTVNNYKNIIVLAFSEQTEFEQDTIILRKKSKNLGNIYDINFEQLLDEMIETNVCINGKLQY</sequence>
<dbReference type="EMBL" id="UOFS01000006">
    <property type="protein sequence ID" value="VAW91269.1"/>
    <property type="molecule type" value="Genomic_DNA"/>
</dbReference>
<dbReference type="SUPFAM" id="SSF53335">
    <property type="entry name" value="S-adenosyl-L-methionine-dependent methyltransferases"/>
    <property type="match status" value="1"/>
</dbReference>
<evidence type="ECO:0008006" key="3">
    <source>
        <dbReference type="Google" id="ProtNLM"/>
    </source>
</evidence>
<keyword evidence="1" id="KW-0620">Polyamine biosynthesis</keyword>